<evidence type="ECO:0000313" key="2">
    <source>
        <dbReference type="Proteomes" id="UP000326198"/>
    </source>
</evidence>
<keyword evidence="2" id="KW-1185">Reference proteome</keyword>
<dbReference type="InterPro" id="IPR011009">
    <property type="entry name" value="Kinase-like_dom_sf"/>
</dbReference>
<reference evidence="1 2" key="1">
    <citation type="submission" date="2019-04" db="EMBL/GenBank/DDBJ databases">
        <title>Friends and foes A comparative genomics studyof 23 Aspergillus species from section Flavi.</title>
        <authorList>
            <consortium name="DOE Joint Genome Institute"/>
            <person name="Kjaerbolling I."/>
            <person name="Vesth T."/>
            <person name="Frisvad J.C."/>
            <person name="Nybo J.L."/>
            <person name="Theobald S."/>
            <person name="Kildgaard S."/>
            <person name="Isbrandt T."/>
            <person name="Kuo A."/>
            <person name="Sato A."/>
            <person name="Lyhne E.K."/>
            <person name="Kogle M.E."/>
            <person name="Wiebenga A."/>
            <person name="Kun R.S."/>
            <person name="Lubbers R.J."/>
            <person name="Makela M.R."/>
            <person name="Barry K."/>
            <person name="Chovatia M."/>
            <person name="Clum A."/>
            <person name="Daum C."/>
            <person name="Haridas S."/>
            <person name="He G."/>
            <person name="LaButti K."/>
            <person name="Lipzen A."/>
            <person name="Mondo S."/>
            <person name="Riley R."/>
            <person name="Salamov A."/>
            <person name="Simmons B.A."/>
            <person name="Magnuson J.K."/>
            <person name="Henrissat B."/>
            <person name="Mortensen U.H."/>
            <person name="Larsen T.O."/>
            <person name="Devries R.P."/>
            <person name="Grigoriev I.V."/>
            <person name="Machida M."/>
            <person name="Baker S.E."/>
            <person name="Andersen M.R."/>
        </authorList>
    </citation>
    <scope>NUCLEOTIDE SEQUENCE [LARGE SCALE GENOMIC DNA]</scope>
    <source>
        <strain evidence="1 2">IBT 29228</strain>
    </source>
</reference>
<sequence length="237" mass="27805">MADDDPIVFSELKWIGQIVDFKDPPCSWEIVEKLQENSQWFSKWEFEECKFCSESSGVFVCKDTKTSIQAIMKIRIQIPFYEARNYPSDQRAKQAQGVISERTENEIEALGYLTSSKCPSIPKLIAWKHEIQDRDGCVPGGCVDYIVMEKLKGITLSDIPVYDMTPEQKQILRLAFKKAYKNCLKCGFAHLDPGHRNLIWDEENAQCYLIDWEIWRHRRRTRVDKWDESEYGFWGLD</sequence>
<protein>
    <recommendedName>
        <fullName evidence="3">Aminoglycoside phosphotransferase domain-containing protein</fullName>
    </recommendedName>
</protein>
<dbReference type="EMBL" id="ML736261">
    <property type="protein sequence ID" value="KAE8375412.1"/>
    <property type="molecule type" value="Genomic_DNA"/>
</dbReference>
<name>A0A5N7AZW9_9EURO</name>
<evidence type="ECO:0008006" key="3">
    <source>
        <dbReference type="Google" id="ProtNLM"/>
    </source>
</evidence>
<proteinExistence type="predicted"/>
<organism evidence="1 2">
    <name type="scientific">Aspergillus bertholletiae</name>
    <dbReference type="NCBI Taxonomy" id="1226010"/>
    <lineage>
        <taxon>Eukaryota</taxon>
        <taxon>Fungi</taxon>
        <taxon>Dikarya</taxon>
        <taxon>Ascomycota</taxon>
        <taxon>Pezizomycotina</taxon>
        <taxon>Eurotiomycetes</taxon>
        <taxon>Eurotiomycetidae</taxon>
        <taxon>Eurotiales</taxon>
        <taxon>Aspergillaceae</taxon>
        <taxon>Aspergillus</taxon>
        <taxon>Aspergillus subgen. Circumdati</taxon>
    </lineage>
</organism>
<accession>A0A5N7AZW9</accession>
<evidence type="ECO:0000313" key="1">
    <source>
        <dbReference type="EMBL" id="KAE8375412.1"/>
    </source>
</evidence>
<dbReference type="Proteomes" id="UP000326198">
    <property type="component" value="Unassembled WGS sequence"/>
</dbReference>
<gene>
    <name evidence="1" type="ORF">BDV26DRAFT_295063</name>
</gene>
<dbReference type="OrthoDB" id="5401170at2759"/>
<dbReference type="AlphaFoldDB" id="A0A5N7AZW9"/>
<dbReference type="SUPFAM" id="SSF56112">
    <property type="entry name" value="Protein kinase-like (PK-like)"/>
    <property type="match status" value="1"/>
</dbReference>